<keyword evidence="1" id="KW-0732">Signal</keyword>
<feature type="domain" description="SRS" evidence="2">
    <location>
        <begin position="160"/>
        <end position="256"/>
    </location>
</feature>
<dbReference type="GO" id="GO:0016020">
    <property type="term" value="C:membrane"/>
    <property type="evidence" value="ECO:0007669"/>
    <property type="project" value="InterPro"/>
</dbReference>
<proteinExistence type="evidence at transcript level"/>
<sequence length="314" mass="33179">MMRPLLWRAVSCLFLAPIYVTAETPAIATCHVAHNGTAPVEVHKMRGMGTLRIECPAGTVTTNPATEDISTGGLALIHAEDIQSRHTLLQDSLPGATYVTVYVPDEPLMRHGDLTVRQMPTKETTIFFKCGASGNTACWIGIQVAAQNPLGPQGCVVDGSEINLQVTAADQEAQFVCGDGKKLLPEGDDAFEEDCTRQIPLSSALPGATLIRGEEPGTMNVFSVTELPKEAKIVCYVCAAAASAIPAERCFIRIQVSSRAYVPKASAKVAVRGFVTQKIGTPATTTTTSGSRMESGMTARIASALGILLAGTVF</sequence>
<dbReference type="Pfam" id="PF04092">
    <property type="entry name" value="SAG"/>
    <property type="match status" value="1"/>
</dbReference>
<dbReference type="EMBL" id="MK825760">
    <property type="protein sequence ID" value="QFV20527.1"/>
    <property type="molecule type" value="mRNA"/>
</dbReference>
<dbReference type="SUPFAM" id="SSF74877">
    <property type="entry name" value="Major surface antigen p30, SAG1"/>
    <property type="match status" value="1"/>
</dbReference>
<dbReference type="InterPro" id="IPR036755">
    <property type="entry name" value="SRS_dom_sf"/>
</dbReference>
<evidence type="ECO:0000313" key="3">
    <source>
        <dbReference type="EMBL" id="QFV20527.1"/>
    </source>
</evidence>
<name>A0A5P9S3P7_9APIC</name>
<protein>
    <recommendedName>
        <fullName evidence="2">SRS domain-containing protein</fullName>
    </recommendedName>
</protein>
<organism evidence="3">
    <name type="scientific">Sarcocystis aucheniae</name>
    <dbReference type="NCBI Taxonomy" id="65407"/>
    <lineage>
        <taxon>Eukaryota</taxon>
        <taxon>Sar</taxon>
        <taxon>Alveolata</taxon>
        <taxon>Apicomplexa</taxon>
        <taxon>Conoidasida</taxon>
        <taxon>Coccidia</taxon>
        <taxon>Eucoccidiorida</taxon>
        <taxon>Eimeriorina</taxon>
        <taxon>Sarcocystidae</taxon>
        <taxon>Sarcocystis</taxon>
    </lineage>
</organism>
<feature type="chain" id="PRO_5024422634" description="SRS domain-containing protein" evidence="1">
    <location>
        <begin position="23"/>
        <end position="314"/>
    </location>
</feature>
<evidence type="ECO:0000259" key="2">
    <source>
        <dbReference type="Pfam" id="PF04092"/>
    </source>
</evidence>
<dbReference type="Gene3D" id="2.60.40.1320">
    <property type="entry name" value="SRS domain"/>
    <property type="match status" value="2"/>
</dbReference>
<dbReference type="InterPro" id="IPR007226">
    <property type="entry name" value="SRS_dom"/>
</dbReference>
<accession>A0A5P9S3P7</accession>
<feature type="signal peptide" evidence="1">
    <location>
        <begin position="1"/>
        <end position="22"/>
    </location>
</feature>
<reference evidence="3" key="1">
    <citation type="journal article" date="2019" name="Transbound. Emerg. Dis.">
        <title>In silico identification of immunotherapeutic and diagnostic targets in the glycosylphosphatidylinositol metabolism of the coccidian Sarcocystis aucheniae.</title>
        <authorList>
            <person name="Decker C."/>
            <person name="Wieser S.N."/>
            <person name="Soria M."/>
            <person name="de Alba P."/>
            <person name="Florin-Christensen M."/>
            <person name="Schnittger L."/>
        </authorList>
    </citation>
    <scope>NUCLEOTIDE SEQUENCE</scope>
    <source>
        <strain evidence="3">T1</strain>
    </source>
</reference>
<dbReference type="AlphaFoldDB" id="A0A5P9S3P7"/>
<evidence type="ECO:0000256" key="1">
    <source>
        <dbReference type="SAM" id="SignalP"/>
    </source>
</evidence>